<dbReference type="Gene3D" id="1.20.1440.180">
    <property type="entry name" value="KEN domain"/>
    <property type="match status" value="1"/>
</dbReference>
<evidence type="ECO:0000256" key="11">
    <source>
        <dbReference type="ARBA" id="ARBA00022801"/>
    </source>
</evidence>
<dbReference type="GO" id="GO:0051082">
    <property type="term" value="F:unfolded protein binding"/>
    <property type="evidence" value="ECO:0007669"/>
    <property type="project" value="TreeGrafter"/>
</dbReference>
<accession>A0AAD3TS13</accession>
<evidence type="ECO:0000313" key="26">
    <source>
        <dbReference type="Proteomes" id="UP001222932"/>
    </source>
</evidence>
<dbReference type="InterPro" id="IPR000719">
    <property type="entry name" value="Prot_kinase_dom"/>
</dbReference>
<reference evidence="25" key="1">
    <citation type="journal article" date="2023" name="BMC Genomics">
        <title>Chromosome-level genome assemblies of Cutaneotrichosporon spp. (Trichosporonales, Basidiomycota) reveal imbalanced evolution between nucleotide sequences and chromosome synteny.</title>
        <authorList>
            <person name="Kobayashi Y."/>
            <person name="Kayamori A."/>
            <person name="Aoki K."/>
            <person name="Shiwa Y."/>
            <person name="Matsutani M."/>
            <person name="Fujita N."/>
            <person name="Sugita T."/>
            <person name="Iwasaki W."/>
            <person name="Tanaka N."/>
            <person name="Takashima M."/>
        </authorList>
    </citation>
    <scope>NUCLEOTIDE SEQUENCE</scope>
    <source>
        <strain evidence="25">HIS016</strain>
    </source>
</reference>
<dbReference type="PROSITE" id="PS00108">
    <property type="entry name" value="PROTEIN_KINASE_ST"/>
    <property type="match status" value="1"/>
</dbReference>
<dbReference type="Gene3D" id="2.130.10.10">
    <property type="entry name" value="YVTN repeat-like/Quinoprotein amine dehydrogenase"/>
    <property type="match status" value="1"/>
</dbReference>
<dbReference type="SUPFAM" id="SSF56112">
    <property type="entry name" value="Protein kinase-like (PK-like)"/>
    <property type="match status" value="1"/>
</dbReference>
<comment type="catalytic activity">
    <reaction evidence="19">
        <text>L-threonyl-[protein] + ATP = O-phospho-L-threonyl-[protein] + ADP + H(+)</text>
        <dbReference type="Rhea" id="RHEA:46608"/>
        <dbReference type="Rhea" id="RHEA-COMP:11060"/>
        <dbReference type="Rhea" id="RHEA-COMP:11605"/>
        <dbReference type="ChEBI" id="CHEBI:15378"/>
        <dbReference type="ChEBI" id="CHEBI:30013"/>
        <dbReference type="ChEBI" id="CHEBI:30616"/>
        <dbReference type="ChEBI" id="CHEBI:61977"/>
        <dbReference type="ChEBI" id="CHEBI:456216"/>
        <dbReference type="EC" id="2.7.11.1"/>
    </reaction>
    <physiologicalReaction direction="left-to-right" evidence="19">
        <dbReference type="Rhea" id="RHEA:46609"/>
    </physiologicalReaction>
</comment>
<evidence type="ECO:0000256" key="9">
    <source>
        <dbReference type="ARBA" id="ARBA00022741"/>
    </source>
</evidence>
<evidence type="ECO:0000256" key="2">
    <source>
        <dbReference type="ARBA" id="ARBA00004479"/>
    </source>
</evidence>
<keyword evidence="26" id="KW-1185">Reference proteome</keyword>
<keyword evidence="15" id="KW-0472">Membrane</keyword>
<dbReference type="InterPro" id="IPR008271">
    <property type="entry name" value="Ser/Thr_kinase_AS"/>
</dbReference>
<feature type="domain" description="KEN" evidence="24">
    <location>
        <begin position="999"/>
        <end position="1129"/>
    </location>
</feature>
<feature type="compositionally biased region" description="Low complexity" evidence="21">
    <location>
        <begin position="38"/>
        <end position="52"/>
    </location>
</feature>
<dbReference type="GO" id="GO:0036498">
    <property type="term" value="P:IRE1-mediated unfolded protein response"/>
    <property type="evidence" value="ECO:0007669"/>
    <property type="project" value="TreeGrafter"/>
</dbReference>
<dbReference type="Gene3D" id="3.30.200.20">
    <property type="entry name" value="Phosphorylase Kinase, domain 1"/>
    <property type="match status" value="1"/>
</dbReference>
<evidence type="ECO:0000256" key="18">
    <source>
        <dbReference type="ARBA" id="ARBA00023268"/>
    </source>
</evidence>
<organism evidence="25 26">
    <name type="scientific">Cutaneotrichosporon spelunceum</name>
    <dbReference type="NCBI Taxonomy" id="1672016"/>
    <lineage>
        <taxon>Eukaryota</taxon>
        <taxon>Fungi</taxon>
        <taxon>Dikarya</taxon>
        <taxon>Basidiomycota</taxon>
        <taxon>Agaricomycotina</taxon>
        <taxon>Tremellomycetes</taxon>
        <taxon>Trichosporonales</taxon>
        <taxon>Trichosporonaceae</taxon>
        <taxon>Cutaneotrichosporon</taxon>
    </lineage>
</organism>
<dbReference type="SMART" id="SM00580">
    <property type="entry name" value="PUG"/>
    <property type="match status" value="1"/>
</dbReference>
<dbReference type="GO" id="GO:0046872">
    <property type="term" value="F:metal ion binding"/>
    <property type="evidence" value="ECO:0007669"/>
    <property type="project" value="UniProtKB-KW"/>
</dbReference>
<evidence type="ECO:0000256" key="7">
    <source>
        <dbReference type="ARBA" id="ARBA00022723"/>
    </source>
</evidence>
<evidence type="ECO:0000256" key="19">
    <source>
        <dbReference type="ARBA" id="ARBA00048659"/>
    </source>
</evidence>
<keyword evidence="9" id="KW-0547">Nucleotide-binding</keyword>
<feature type="domain" description="Protein kinase" evidence="23">
    <location>
        <begin position="689"/>
        <end position="996"/>
    </location>
</feature>
<keyword evidence="14" id="KW-1133">Transmembrane helix</keyword>
<keyword evidence="13" id="KW-0460">Magnesium</keyword>
<evidence type="ECO:0000256" key="20">
    <source>
        <dbReference type="ARBA" id="ARBA00048977"/>
    </source>
</evidence>
<dbReference type="EC" id="2.7.11.1" evidence="3"/>
<dbReference type="GO" id="GO:0006397">
    <property type="term" value="P:mRNA processing"/>
    <property type="evidence" value="ECO:0007669"/>
    <property type="project" value="InterPro"/>
</dbReference>
<dbReference type="FunFam" id="1.10.510.10:FF:000572">
    <property type="entry name" value="Serine/threonine-protein kinase/endoribonuclease IRE1"/>
    <property type="match status" value="1"/>
</dbReference>
<sequence length="1133" mass="123869">MLHNTTLVLGFIATLLIGLVVAVQSPDFHAAAAAAAAASPSQTPSPAQQPLAVGLPRSARRSSSASSAPLPHHNPQLLAPTQDDFVLDVLPFALVSTIDGALHAIDRETGEVKWTLRDGVEPLVGGGIYGRQDDVEYIVEPVSGNLYVFEGENEGSKGMPKVRKLPYSVEQLIELAPFTFPNSPNRIFTGIKETSLLLLDLRTGQQLDCFNAQGPFDKLSGQSMCDNDILDDLEGHPRRDTLFIGRTDYKLTIHAPPTAVDQLSPTATMYAARHRGVQEITYSTYQPNSYDRTVADFWARTGRQSWVDEGRTRIELGFDGDCIGVQNGQGKRWHADLGSVGVAVYDVLLSTSGHSSNPVIVPQPTVELASLLMAPDENDPARERYEELLKKPPTTYIGSVPVEPVLAGPHSTELEPVLDGRPSKEPKQSAPKSPRPLLFAQSSNSYPLINFAHAPRPGSLVNGSFPLTDSDSIQGVPEDEHHITRYLIDPPREPATTVQPSPSESLLGGNNGWGFQWYWLVILEVFAVFWLGIGIYRWAFTKATALANSGAKVDDTAASLASTRSEKGAATPVVRFKGLPDTGSATPAEGTTPKKKGTRRRVRGKKKRRNSVGPRDEDEGDDDDEDKGDVTADERQNPSGSSSGGSNGAILPNGNGSGGGSFIMVEKPLPAIPRTLSTPALHDEQERLAISDTVIGYGSHGTVVLKGTWGGRPVAVKRLLSDFVRLASQEVKLLQASDDHPNVIRYYCQERRDNFLYIALDLCQASLADLIETPNNYVELASALDRKKALQQITSGVKHLHSMKIIHRDIKPQNVLVSKTKNGSLRMLVSDFGLARRLEQGQSSFAPTANNLAGSLGWRAPECIRGQVKLNEGFDPVLSCGSTGSTASSAGSLPDLLVMSDSSEVIKGVPRARLTKAVDLFALGCLYFWILMSGEHPYGETYNREANIVKGEAVNMEHLSILGEEGVEAQQLIGQLLSAEPSERPNTSECLIHPLFWTPAKRLGFLCDASDRFEIMEPEETTLALLEKNADQVVGKNWYSKMDRVFTSSLGKYRKYRGESVRDLLRAMRNKKHHYQDMDASAQKHMGALPAGFLNYFTSKFPKLFLHVHGVVRDSRLRSEPMFATEYFIQEKE</sequence>
<evidence type="ECO:0000259" key="23">
    <source>
        <dbReference type="PROSITE" id="PS50011"/>
    </source>
</evidence>
<evidence type="ECO:0000256" key="3">
    <source>
        <dbReference type="ARBA" id="ARBA00012513"/>
    </source>
</evidence>
<dbReference type="InterPro" id="IPR015943">
    <property type="entry name" value="WD40/YVTN_repeat-like_dom_sf"/>
</dbReference>
<dbReference type="Pfam" id="PF06479">
    <property type="entry name" value="Ribonuc_2-5A"/>
    <property type="match status" value="1"/>
</dbReference>
<keyword evidence="6" id="KW-0812">Transmembrane</keyword>
<dbReference type="GO" id="GO:0004674">
    <property type="term" value="F:protein serine/threonine kinase activity"/>
    <property type="evidence" value="ECO:0007669"/>
    <property type="project" value="UniProtKB-KW"/>
</dbReference>
<keyword evidence="4" id="KW-0723">Serine/threonine-protein kinase</keyword>
<protein>
    <recommendedName>
        <fullName evidence="3">non-specific serine/threonine protein kinase</fullName>
        <ecNumber evidence="3">2.7.11.1</ecNumber>
    </recommendedName>
</protein>
<feature type="compositionally biased region" description="Acidic residues" evidence="21">
    <location>
        <begin position="616"/>
        <end position="627"/>
    </location>
</feature>
<dbReference type="AlphaFoldDB" id="A0AAD3TS13"/>
<dbReference type="InterPro" id="IPR045133">
    <property type="entry name" value="IRE1/2-like"/>
</dbReference>
<comment type="subcellular location">
    <subcellularLocation>
        <location evidence="2">Membrane</location>
        <topology evidence="2">Single-pass type I membrane protein</topology>
    </subcellularLocation>
</comment>
<dbReference type="Proteomes" id="UP001222932">
    <property type="component" value="Unassembled WGS sequence"/>
</dbReference>
<keyword evidence="10" id="KW-0418">Kinase</keyword>
<evidence type="ECO:0000256" key="16">
    <source>
        <dbReference type="ARBA" id="ARBA00023180"/>
    </source>
</evidence>
<feature type="chain" id="PRO_5041934497" description="non-specific serine/threonine protein kinase" evidence="22">
    <location>
        <begin position="23"/>
        <end position="1133"/>
    </location>
</feature>
<evidence type="ECO:0000259" key="24">
    <source>
        <dbReference type="PROSITE" id="PS51392"/>
    </source>
</evidence>
<dbReference type="PANTHER" id="PTHR13954">
    <property type="entry name" value="IRE1-RELATED"/>
    <property type="match status" value="1"/>
</dbReference>
<evidence type="ECO:0000256" key="4">
    <source>
        <dbReference type="ARBA" id="ARBA00022527"/>
    </source>
</evidence>
<evidence type="ECO:0000256" key="12">
    <source>
        <dbReference type="ARBA" id="ARBA00022840"/>
    </source>
</evidence>
<name>A0AAD3TS13_9TREE</name>
<evidence type="ECO:0000313" key="25">
    <source>
        <dbReference type="EMBL" id="GMK55422.1"/>
    </source>
</evidence>
<evidence type="ECO:0000256" key="14">
    <source>
        <dbReference type="ARBA" id="ARBA00022989"/>
    </source>
</evidence>
<feature type="compositionally biased region" description="Basic residues" evidence="21">
    <location>
        <begin position="593"/>
        <end position="610"/>
    </location>
</feature>
<evidence type="ECO:0000256" key="22">
    <source>
        <dbReference type="SAM" id="SignalP"/>
    </source>
</evidence>
<dbReference type="PROSITE" id="PS51392">
    <property type="entry name" value="KEN"/>
    <property type="match status" value="1"/>
</dbReference>
<dbReference type="SUPFAM" id="SSF50998">
    <property type="entry name" value="Quinoprotein alcohol dehydrogenase-like"/>
    <property type="match status" value="1"/>
</dbReference>
<keyword evidence="7" id="KW-0479">Metal-binding</keyword>
<dbReference type="InterPro" id="IPR010513">
    <property type="entry name" value="KEN_dom"/>
</dbReference>
<dbReference type="GO" id="GO:0016787">
    <property type="term" value="F:hydrolase activity"/>
    <property type="evidence" value="ECO:0007669"/>
    <property type="project" value="UniProtKB-KW"/>
</dbReference>
<comment type="caution">
    <text evidence="25">The sequence shown here is derived from an EMBL/GenBank/DDBJ whole genome shotgun (WGS) entry which is preliminary data.</text>
</comment>
<dbReference type="GO" id="GO:0005524">
    <property type="term" value="F:ATP binding"/>
    <property type="evidence" value="ECO:0007669"/>
    <property type="project" value="UniProtKB-KW"/>
</dbReference>
<dbReference type="InterPro" id="IPR011047">
    <property type="entry name" value="Quinoprotein_ADH-like_sf"/>
</dbReference>
<dbReference type="GO" id="GO:0004521">
    <property type="term" value="F:RNA endonuclease activity"/>
    <property type="evidence" value="ECO:0007669"/>
    <property type="project" value="InterPro"/>
</dbReference>
<evidence type="ECO:0000256" key="6">
    <source>
        <dbReference type="ARBA" id="ARBA00022692"/>
    </source>
</evidence>
<comment type="catalytic activity">
    <reaction evidence="20">
        <text>L-seryl-[protein] + ATP = O-phospho-L-seryl-[protein] + ADP + H(+)</text>
        <dbReference type="Rhea" id="RHEA:17989"/>
        <dbReference type="Rhea" id="RHEA-COMP:9863"/>
        <dbReference type="Rhea" id="RHEA-COMP:11604"/>
        <dbReference type="ChEBI" id="CHEBI:15378"/>
        <dbReference type="ChEBI" id="CHEBI:29999"/>
        <dbReference type="ChEBI" id="CHEBI:30616"/>
        <dbReference type="ChEBI" id="CHEBI:83421"/>
        <dbReference type="ChEBI" id="CHEBI:456216"/>
        <dbReference type="EC" id="2.7.11.1"/>
    </reaction>
    <physiologicalReaction direction="left-to-right" evidence="20">
        <dbReference type="Rhea" id="RHEA:17990"/>
    </physiologicalReaction>
</comment>
<evidence type="ECO:0000256" key="17">
    <source>
        <dbReference type="ARBA" id="ARBA00023230"/>
    </source>
</evidence>
<feature type="region of interest" description="Disordered" evidence="21">
    <location>
        <begin position="38"/>
        <end position="75"/>
    </location>
</feature>
<evidence type="ECO:0000256" key="10">
    <source>
        <dbReference type="ARBA" id="ARBA00022777"/>
    </source>
</evidence>
<keyword evidence="8 22" id="KW-0732">Signal</keyword>
<evidence type="ECO:0000256" key="15">
    <source>
        <dbReference type="ARBA" id="ARBA00023136"/>
    </source>
</evidence>
<dbReference type="GO" id="GO:0070059">
    <property type="term" value="P:intrinsic apoptotic signaling pathway in response to endoplasmic reticulum stress"/>
    <property type="evidence" value="ECO:0007669"/>
    <property type="project" value="TreeGrafter"/>
</dbReference>
<dbReference type="EMBL" id="BTCM01000002">
    <property type="protein sequence ID" value="GMK55422.1"/>
    <property type="molecule type" value="Genomic_DNA"/>
</dbReference>
<evidence type="ECO:0000256" key="5">
    <source>
        <dbReference type="ARBA" id="ARBA00022679"/>
    </source>
</evidence>
<dbReference type="Gene3D" id="1.10.510.10">
    <property type="entry name" value="Transferase(Phosphotransferase) domain 1"/>
    <property type="match status" value="1"/>
</dbReference>
<dbReference type="PROSITE" id="PS50011">
    <property type="entry name" value="PROTEIN_KINASE_DOM"/>
    <property type="match status" value="1"/>
</dbReference>
<dbReference type="GO" id="GO:1990604">
    <property type="term" value="C:IRE1-TRAF2-ASK1 complex"/>
    <property type="evidence" value="ECO:0007669"/>
    <property type="project" value="TreeGrafter"/>
</dbReference>
<keyword evidence="16" id="KW-0325">Glycoprotein</keyword>
<gene>
    <name evidence="25" type="primary">IRE1</name>
    <name evidence="25" type="ORF">CspeluHIS016_0204780</name>
</gene>
<evidence type="ECO:0000256" key="8">
    <source>
        <dbReference type="ARBA" id="ARBA00022729"/>
    </source>
</evidence>
<feature type="region of interest" description="Disordered" evidence="21">
    <location>
        <begin position="561"/>
        <end position="664"/>
    </location>
</feature>
<dbReference type="CDD" id="cd10422">
    <property type="entry name" value="RNase_Ire1"/>
    <property type="match status" value="1"/>
</dbReference>
<feature type="region of interest" description="Disordered" evidence="21">
    <location>
        <begin position="410"/>
        <end position="436"/>
    </location>
</feature>
<keyword evidence="18" id="KW-0511">Multifunctional enzyme</keyword>
<dbReference type="InterPro" id="IPR011009">
    <property type="entry name" value="Kinase-like_dom_sf"/>
</dbReference>
<keyword evidence="12" id="KW-0067">ATP-binding</keyword>
<evidence type="ECO:0000256" key="21">
    <source>
        <dbReference type="SAM" id="MobiDB-lite"/>
    </source>
</evidence>
<keyword evidence="5" id="KW-0808">Transferase</keyword>
<dbReference type="Pfam" id="PF00069">
    <property type="entry name" value="Pkinase"/>
    <property type="match status" value="1"/>
</dbReference>
<evidence type="ECO:0000256" key="13">
    <source>
        <dbReference type="ARBA" id="ARBA00022842"/>
    </source>
</evidence>
<dbReference type="SMART" id="SM00220">
    <property type="entry name" value="S_TKc"/>
    <property type="match status" value="1"/>
</dbReference>
<dbReference type="FunFam" id="3.30.200.20:FF:000443">
    <property type="entry name" value="Serine/threonine-protein kinase/endoribonuclease IRE1"/>
    <property type="match status" value="1"/>
</dbReference>
<keyword evidence="11" id="KW-0378">Hydrolase</keyword>
<proteinExistence type="predicted"/>
<reference evidence="25" key="2">
    <citation type="submission" date="2023-06" db="EMBL/GenBank/DDBJ databases">
        <authorList>
            <person name="Kobayashi Y."/>
            <person name="Kayamori A."/>
            <person name="Aoki K."/>
            <person name="Shiwa Y."/>
            <person name="Fujita N."/>
            <person name="Sugita T."/>
            <person name="Iwasaki W."/>
            <person name="Tanaka N."/>
            <person name="Takashima M."/>
        </authorList>
    </citation>
    <scope>NUCLEOTIDE SEQUENCE</scope>
    <source>
        <strain evidence="25">HIS016</strain>
    </source>
</reference>
<comment type="cofactor">
    <cofactor evidence="1">
        <name>Mg(2+)</name>
        <dbReference type="ChEBI" id="CHEBI:18420"/>
    </cofactor>
</comment>
<evidence type="ECO:0000256" key="1">
    <source>
        <dbReference type="ARBA" id="ARBA00001946"/>
    </source>
</evidence>
<dbReference type="InterPro" id="IPR038357">
    <property type="entry name" value="KEN_sf"/>
</dbReference>
<dbReference type="PANTHER" id="PTHR13954:SF6">
    <property type="entry name" value="NON-SPECIFIC SERINE_THREONINE PROTEIN KINASE"/>
    <property type="match status" value="1"/>
</dbReference>
<keyword evidence="17" id="KW-0834">Unfolded protein response</keyword>
<feature type="signal peptide" evidence="22">
    <location>
        <begin position="1"/>
        <end position="22"/>
    </location>
</feature>